<evidence type="ECO:0000256" key="1">
    <source>
        <dbReference type="SAM" id="MobiDB-lite"/>
    </source>
</evidence>
<dbReference type="AlphaFoldDB" id="A0A372IW73"/>
<dbReference type="InterPro" id="IPR002586">
    <property type="entry name" value="CobQ/CobB/MinD/ParA_Nub-bd_dom"/>
</dbReference>
<accession>A0A372IW73</accession>
<evidence type="ECO:0000313" key="4">
    <source>
        <dbReference type="Proteomes" id="UP000264702"/>
    </source>
</evidence>
<dbReference type="Proteomes" id="UP000264702">
    <property type="component" value="Unassembled WGS sequence"/>
</dbReference>
<dbReference type="Pfam" id="PF01656">
    <property type="entry name" value="CbiA"/>
    <property type="match status" value="1"/>
</dbReference>
<dbReference type="Gene3D" id="3.40.50.300">
    <property type="entry name" value="P-loop containing nucleotide triphosphate hydrolases"/>
    <property type="match status" value="1"/>
</dbReference>
<proteinExistence type="predicted"/>
<feature type="domain" description="CobQ/CobB/MinD/ParA nucleotide binding" evidence="2">
    <location>
        <begin position="152"/>
        <end position="349"/>
    </location>
</feature>
<feature type="region of interest" description="Disordered" evidence="1">
    <location>
        <begin position="76"/>
        <end position="115"/>
    </location>
</feature>
<evidence type="ECO:0000313" key="3">
    <source>
        <dbReference type="EMBL" id="RFU18643.1"/>
    </source>
</evidence>
<keyword evidence="4" id="KW-1185">Reference proteome</keyword>
<dbReference type="InterPro" id="IPR050678">
    <property type="entry name" value="DNA_Partitioning_ATPase"/>
</dbReference>
<dbReference type="InterPro" id="IPR027417">
    <property type="entry name" value="P-loop_NTPase"/>
</dbReference>
<dbReference type="PANTHER" id="PTHR13696:SF99">
    <property type="entry name" value="COBYRINIC ACID AC-DIAMIDE SYNTHASE"/>
    <property type="match status" value="1"/>
</dbReference>
<organism evidence="3 4">
    <name type="scientific">Paracidobacterium acidisoli</name>
    <dbReference type="NCBI Taxonomy" id="2303751"/>
    <lineage>
        <taxon>Bacteria</taxon>
        <taxon>Pseudomonadati</taxon>
        <taxon>Acidobacteriota</taxon>
        <taxon>Terriglobia</taxon>
        <taxon>Terriglobales</taxon>
        <taxon>Acidobacteriaceae</taxon>
        <taxon>Paracidobacterium</taxon>
    </lineage>
</organism>
<evidence type="ECO:0000259" key="2">
    <source>
        <dbReference type="Pfam" id="PF01656"/>
    </source>
</evidence>
<comment type="caution">
    <text evidence="3">The sequence shown here is derived from an EMBL/GenBank/DDBJ whole genome shotgun (WGS) entry which is preliminary data.</text>
</comment>
<reference evidence="3 4" key="1">
    <citation type="submission" date="2018-08" db="EMBL/GenBank/DDBJ databases">
        <title>Acidipila sp. 4G-K13, an acidobacterium isolated from forest soil.</title>
        <authorList>
            <person name="Gao Z.-H."/>
            <person name="Qiu L.-H."/>
        </authorList>
    </citation>
    <scope>NUCLEOTIDE SEQUENCE [LARGE SCALE GENOMIC DNA]</scope>
    <source>
        <strain evidence="3 4">4G-K13</strain>
    </source>
</reference>
<name>A0A372IW73_9BACT</name>
<dbReference type="RefSeq" id="WP_117297939.1">
    <property type="nucleotide sequence ID" value="NZ_QVQT02000001.1"/>
</dbReference>
<gene>
    <name evidence="3" type="ORF">D0Y96_03620</name>
</gene>
<dbReference type="EMBL" id="QVQT01000001">
    <property type="protein sequence ID" value="RFU18643.1"/>
    <property type="molecule type" value="Genomic_DNA"/>
</dbReference>
<dbReference type="SUPFAM" id="SSF52540">
    <property type="entry name" value="P-loop containing nucleoside triphosphate hydrolases"/>
    <property type="match status" value="1"/>
</dbReference>
<dbReference type="PANTHER" id="PTHR13696">
    <property type="entry name" value="P-LOOP CONTAINING NUCLEOSIDE TRIPHOSPHATE HYDROLASE"/>
    <property type="match status" value="1"/>
</dbReference>
<dbReference type="CDD" id="cd02042">
    <property type="entry name" value="ParAB_family"/>
    <property type="match status" value="1"/>
</dbReference>
<dbReference type="OrthoDB" id="115859at2"/>
<sequence>MGEDKHTGLTEADELARDVARLYSWAHVEDSPYRSFSRNRTLHRKAAILSPESLEVAESAAATALIEDIDLHHDLPETGKSVTPSPVTCADSAASEEKAPVAHAHAASQPAPERPQPPAVPVFFSAAGIHPGSTPVQESPLADGRIYPPAMAIYSLAGGVGKTTISANLGRILCSMGERVLLVDASGSGLLPFYFGSSDLRPGIRTFVDPDGQYPPMRVVGETDGISSAWLDDAVRSAMQSAQRVVFDLGPASMSILPQILCKCSVLLVPLLTDLNSILTVSRIEASVSAMLAKGMNVPQPVYVFNLFNEQSPRDQQARELVSRQCGDRLLPVTIHYSQELDDAIASRMTAADHAPDSEVVNDYSRLAAWLRRVSPVRQGARSVQRWMER</sequence>
<protein>
    <recommendedName>
        <fullName evidence="2">CobQ/CobB/MinD/ParA nucleotide binding domain-containing protein</fullName>
    </recommendedName>
</protein>